<evidence type="ECO:0000256" key="1">
    <source>
        <dbReference type="SAM" id="SignalP"/>
    </source>
</evidence>
<gene>
    <name evidence="2" type="ORF">DdX_20925</name>
</gene>
<accession>A0AAD4MGC9</accession>
<comment type="caution">
    <text evidence="2">The sequence shown here is derived from an EMBL/GenBank/DDBJ whole genome shotgun (WGS) entry which is preliminary data.</text>
</comment>
<evidence type="ECO:0000313" key="3">
    <source>
        <dbReference type="Proteomes" id="UP001201812"/>
    </source>
</evidence>
<evidence type="ECO:0000313" key="2">
    <source>
        <dbReference type="EMBL" id="KAI1692958.1"/>
    </source>
</evidence>
<protein>
    <submittedName>
        <fullName evidence="2">Uncharacterized protein</fullName>
    </submittedName>
</protein>
<keyword evidence="1" id="KW-0732">Signal</keyword>
<sequence>MSISLQTALCFILLALVHVSVQFKEIDGSDCQEYRTKQFPKIVQDATAGKTLSSEDWVQVFDALKNDANGHATVEHIVSEIKAKVNGVAKEDDRDPKKVLIFALVAVYNKAGKPEQLKAEYQKLMDKFPKCPMSGRGSA</sequence>
<organism evidence="2 3">
    <name type="scientific">Ditylenchus destructor</name>
    <dbReference type="NCBI Taxonomy" id="166010"/>
    <lineage>
        <taxon>Eukaryota</taxon>
        <taxon>Metazoa</taxon>
        <taxon>Ecdysozoa</taxon>
        <taxon>Nematoda</taxon>
        <taxon>Chromadorea</taxon>
        <taxon>Rhabditida</taxon>
        <taxon>Tylenchina</taxon>
        <taxon>Tylenchomorpha</taxon>
        <taxon>Sphaerularioidea</taxon>
        <taxon>Anguinidae</taxon>
        <taxon>Anguininae</taxon>
        <taxon>Ditylenchus</taxon>
    </lineage>
</organism>
<feature type="signal peptide" evidence="1">
    <location>
        <begin position="1"/>
        <end position="22"/>
    </location>
</feature>
<dbReference type="EMBL" id="JAKKPZ010000693">
    <property type="protein sequence ID" value="KAI1692958.1"/>
    <property type="molecule type" value="Genomic_DNA"/>
</dbReference>
<name>A0AAD4MGC9_9BILA</name>
<feature type="chain" id="PRO_5042071001" evidence="1">
    <location>
        <begin position="23"/>
        <end position="139"/>
    </location>
</feature>
<reference evidence="2" key="1">
    <citation type="submission" date="2022-01" db="EMBL/GenBank/DDBJ databases">
        <title>Genome Sequence Resource for Two Populations of Ditylenchus destructor, the Migratory Endoparasitic Phytonematode.</title>
        <authorList>
            <person name="Zhang H."/>
            <person name="Lin R."/>
            <person name="Xie B."/>
        </authorList>
    </citation>
    <scope>NUCLEOTIDE SEQUENCE</scope>
    <source>
        <strain evidence="2">BazhouSP</strain>
    </source>
</reference>
<proteinExistence type="predicted"/>
<keyword evidence="3" id="KW-1185">Reference proteome</keyword>
<dbReference type="AlphaFoldDB" id="A0AAD4MGC9"/>
<dbReference type="Proteomes" id="UP001201812">
    <property type="component" value="Unassembled WGS sequence"/>
</dbReference>